<dbReference type="RefSeq" id="WP_039408709.1">
    <property type="nucleotide sequence ID" value="NZ_CP010310.2"/>
</dbReference>
<evidence type="ECO:0000313" key="3">
    <source>
        <dbReference type="Proteomes" id="UP000035086"/>
    </source>
</evidence>
<dbReference type="SUPFAM" id="SSF160472">
    <property type="entry name" value="NMB0513-like"/>
    <property type="match status" value="1"/>
</dbReference>
<organism evidence="2 4">
    <name type="scientific">Pandoraea pulmonicola</name>
    <dbReference type="NCBI Taxonomy" id="93221"/>
    <lineage>
        <taxon>Bacteria</taxon>
        <taxon>Pseudomonadati</taxon>
        <taxon>Pseudomonadota</taxon>
        <taxon>Betaproteobacteria</taxon>
        <taxon>Burkholderiales</taxon>
        <taxon>Burkholderiaceae</taxon>
        <taxon>Pandoraea</taxon>
    </lineage>
</organism>
<gene>
    <name evidence="2" type="ORF">NCTC13159_01479</name>
    <name evidence="1" type="ORF">RO07_13790</name>
</gene>
<evidence type="ECO:0000313" key="2">
    <source>
        <dbReference type="EMBL" id="SUA90003.1"/>
    </source>
</evidence>
<proteinExistence type="predicted"/>
<dbReference type="EMBL" id="CP010310">
    <property type="protein sequence ID" value="AJC21293.1"/>
    <property type="molecule type" value="Genomic_DNA"/>
</dbReference>
<protein>
    <submittedName>
        <fullName evidence="2">Uncharacterized protein conserved in bacteria</fullName>
    </submittedName>
</protein>
<name>A0AAJ4ZAV8_PANPU</name>
<reference evidence="2 4" key="3">
    <citation type="submission" date="2018-06" db="EMBL/GenBank/DDBJ databases">
        <authorList>
            <consortium name="Pathogen Informatics"/>
            <person name="Doyle S."/>
        </authorList>
    </citation>
    <scope>NUCLEOTIDE SEQUENCE [LARGE SCALE GENOMIC DNA]</scope>
    <source>
        <strain evidence="2 4">NCTC13159</strain>
    </source>
</reference>
<dbReference type="Gene3D" id="1.10.3510.10">
    <property type="entry name" value="NMB0513-like"/>
    <property type="match status" value="1"/>
</dbReference>
<dbReference type="EMBL" id="UGSJ01000001">
    <property type="protein sequence ID" value="SUA90003.1"/>
    <property type="molecule type" value="Genomic_DNA"/>
</dbReference>
<reference evidence="1" key="2">
    <citation type="submission" date="2016-11" db="EMBL/GenBank/DDBJ databases">
        <title>Complete Genome Sequencing of Pandoraea pulmonicola DSM 16583.</title>
        <authorList>
            <person name="Chan K.-G."/>
        </authorList>
    </citation>
    <scope>NUCLEOTIDE SEQUENCE</scope>
    <source>
        <strain evidence="1">DSM 16583</strain>
    </source>
</reference>
<reference evidence="3" key="1">
    <citation type="submission" date="2014-12" db="EMBL/GenBank/DDBJ databases">
        <title>Complete Genome Sequencing of Pandoraea pulmonicola DSM 16583.</title>
        <authorList>
            <person name="Chan K.-G."/>
        </authorList>
    </citation>
    <scope>NUCLEOTIDE SEQUENCE [LARGE SCALE GENOMIC DNA]</scope>
    <source>
        <strain evidence="3">DSM 16583</strain>
    </source>
</reference>
<dbReference type="Proteomes" id="UP000254589">
    <property type="component" value="Unassembled WGS sequence"/>
</dbReference>
<keyword evidence="3" id="KW-1185">Reference proteome</keyword>
<accession>A0AAJ4ZAV8</accession>
<evidence type="ECO:0000313" key="1">
    <source>
        <dbReference type="EMBL" id="AJC21293.1"/>
    </source>
</evidence>
<dbReference type="InterPro" id="IPR023138">
    <property type="entry name" value="NMB0513-like_sf"/>
</dbReference>
<dbReference type="Proteomes" id="UP000035086">
    <property type="component" value="Chromosome"/>
</dbReference>
<sequence length="119" mass="13787">MKIDHVEDILRCSFGLWISGFFSAISGWNPGITFQEQKKAFFDLLGQLLDQGSVKFCPPNEFWHERYDVWDADTETILEYFKARWPLDVTSEKNVALTDYFYDMPAILWVAPDGTLHGS</sequence>
<dbReference type="KEGG" id="ppul:RO07_13790"/>
<evidence type="ECO:0000313" key="4">
    <source>
        <dbReference type="Proteomes" id="UP000254589"/>
    </source>
</evidence>
<dbReference type="AlphaFoldDB" id="A0AAJ4ZAV8"/>